<comment type="caution">
    <text evidence="2">The sequence shown here is derived from an EMBL/GenBank/DDBJ whole genome shotgun (WGS) entry which is preliminary data.</text>
</comment>
<dbReference type="Proteomes" id="UP000238937">
    <property type="component" value="Unassembled WGS sequence"/>
</dbReference>
<keyword evidence="3" id="KW-1185">Reference proteome</keyword>
<evidence type="ECO:0000313" key="3">
    <source>
        <dbReference type="Proteomes" id="UP000238937"/>
    </source>
</evidence>
<dbReference type="InterPro" id="IPR002750">
    <property type="entry name" value="CobE/GbiG_C"/>
</dbReference>
<name>A0A2T1GMR8_9CYAN</name>
<gene>
    <name evidence="2" type="ORF">C7B77_01925</name>
</gene>
<reference evidence="2 3" key="1">
    <citation type="submission" date="2018-03" db="EMBL/GenBank/DDBJ databases">
        <title>The ancient ancestry and fast evolution of plastids.</title>
        <authorList>
            <person name="Moore K.R."/>
            <person name="Magnabosco C."/>
            <person name="Momper L."/>
            <person name="Gold D.A."/>
            <person name="Bosak T."/>
            <person name="Fournier G.P."/>
        </authorList>
    </citation>
    <scope>NUCLEOTIDE SEQUENCE [LARGE SCALE GENOMIC DNA]</scope>
    <source>
        <strain evidence="2 3">CCALA 037</strain>
    </source>
</reference>
<dbReference type="PANTHER" id="PTHR37477">
    <property type="entry name" value="COBALT-PRECORRIN-5A HYDROLASE"/>
    <property type="match status" value="1"/>
</dbReference>
<dbReference type="OrthoDB" id="9772960at2"/>
<feature type="domain" description="CobE/GbiG C-terminal" evidence="1">
    <location>
        <begin position="11"/>
        <end position="134"/>
    </location>
</feature>
<evidence type="ECO:0000313" key="2">
    <source>
        <dbReference type="EMBL" id="PSB59173.1"/>
    </source>
</evidence>
<dbReference type="EMBL" id="PVWO01000012">
    <property type="protein sequence ID" value="PSB59173.1"/>
    <property type="molecule type" value="Genomic_DNA"/>
</dbReference>
<dbReference type="PANTHER" id="PTHR37477:SF1">
    <property type="entry name" value="COBALT-PRECORRIN-5A HYDROLASE"/>
    <property type="match status" value="1"/>
</dbReference>
<dbReference type="GO" id="GO:0009236">
    <property type="term" value="P:cobalamin biosynthetic process"/>
    <property type="evidence" value="ECO:0007669"/>
    <property type="project" value="InterPro"/>
</dbReference>
<dbReference type="InterPro" id="IPR052553">
    <property type="entry name" value="CbiG_hydrolase"/>
</dbReference>
<dbReference type="SUPFAM" id="SSF159664">
    <property type="entry name" value="CobE/GbiG C-terminal domain-like"/>
    <property type="match status" value="1"/>
</dbReference>
<accession>A0A2T1GMR8</accession>
<dbReference type="Gene3D" id="3.30.420.180">
    <property type="entry name" value="CobE/GbiG C-terminal domain"/>
    <property type="match status" value="1"/>
</dbReference>
<dbReference type="AlphaFoldDB" id="A0A2T1GMR8"/>
<proteinExistence type="predicted"/>
<organism evidence="2 3">
    <name type="scientific">Chamaesiphon polymorphus CCALA 037</name>
    <dbReference type="NCBI Taxonomy" id="2107692"/>
    <lineage>
        <taxon>Bacteria</taxon>
        <taxon>Bacillati</taxon>
        <taxon>Cyanobacteriota</taxon>
        <taxon>Cyanophyceae</taxon>
        <taxon>Gomontiellales</taxon>
        <taxon>Chamaesiphonaceae</taxon>
        <taxon>Chamaesiphon</taxon>
    </lineage>
</organism>
<dbReference type="RefSeq" id="WP_106299784.1">
    <property type="nucleotide sequence ID" value="NZ_PVWO01000012.1"/>
</dbReference>
<sequence>MLVANIAPKLLWVGIGCQRGVSKLVIHHAIESVCSEYNLDLATIAGLATLDRKANEPGLVEYCRESGWFLKSYRPERLNSVAVARPSQLVSALVETASVAEAAALCAAQTDILLVPKQKFRLDPKSGAVTIAIAQSDIHNRSCADLANPRED</sequence>
<dbReference type="InterPro" id="IPR036518">
    <property type="entry name" value="CobE/GbiG_C_sf"/>
</dbReference>
<dbReference type="Pfam" id="PF01890">
    <property type="entry name" value="CbiG_C"/>
    <property type="match status" value="1"/>
</dbReference>
<protein>
    <submittedName>
        <fullName evidence="2">Cobalamin biosynthesis protein CbiG</fullName>
    </submittedName>
</protein>
<evidence type="ECO:0000259" key="1">
    <source>
        <dbReference type="Pfam" id="PF01890"/>
    </source>
</evidence>